<dbReference type="Gene3D" id="3.40.1190.20">
    <property type="match status" value="1"/>
</dbReference>
<evidence type="ECO:0000256" key="1">
    <source>
        <dbReference type="ARBA" id="ARBA00023268"/>
    </source>
</evidence>
<feature type="domain" description="Cytidyltransferase-like" evidence="4">
    <location>
        <begin position="355"/>
        <end position="464"/>
    </location>
</feature>
<dbReference type="Pfam" id="PF00294">
    <property type="entry name" value="PfkB"/>
    <property type="match status" value="1"/>
</dbReference>
<gene>
    <name evidence="5" type="ORF">DCO56_13040</name>
</gene>
<dbReference type="RefSeq" id="WP_108634205.1">
    <property type="nucleotide sequence ID" value="NZ_QCXX01000003.1"/>
</dbReference>
<evidence type="ECO:0000313" key="6">
    <source>
        <dbReference type="Proteomes" id="UP000250831"/>
    </source>
</evidence>
<dbReference type="PANTHER" id="PTHR46969:SF1">
    <property type="entry name" value="BIFUNCTIONAL PROTEIN HLDE"/>
    <property type="match status" value="1"/>
</dbReference>
<proteinExistence type="predicted"/>
<organism evidence="5 6">
    <name type="scientific">Sphingobacterium athyrii</name>
    <dbReference type="NCBI Taxonomy" id="2152717"/>
    <lineage>
        <taxon>Bacteria</taxon>
        <taxon>Pseudomonadati</taxon>
        <taxon>Bacteroidota</taxon>
        <taxon>Sphingobacteriia</taxon>
        <taxon>Sphingobacteriales</taxon>
        <taxon>Sphingobacteriaceae</taxon>
        <taxon>Sphingobacterium</taxon>
    </lineage>
</organism>
<dbReference type="OrthoDB" id="9802794at2"/>
<dbReference type="AlphaFoldDB" id="A0A363NU38"/>
<name>A0A363NU38_9SPHI</name>
<evidence type="ECO:0008006" key="7">
    <source>
        <dbReference type="Google" id="ProtNLM"/>
    </source>
</evidence>
<dbReference type="GO" id="GO:0033786">
    <property type="term" value="F:heptose-1-phosphate adenylyltransferase activity"/>
    <property type="evidence" value="ECO:0007669"/>
    <property type="project" value="TreeGrafter"/>
</dbReference>
<dbReference type="SUPFAM" id="SSF52374">
    <property type="entry name" value="Nucleotidylyl transferase"/>
    <property type="match status" value="1"/>
</dbReference>
<keyword evidence="6" id="KW-1185">Reference proteome</keyword>
<keyword evidence="2" id="KW-0119">Carbohydrate metabolism</keyword>
<dbReference type="Proteomes" id="UP000250831">
    <property type="component" value="Unassembled WGS sequence"/>
</dbReference>
<dbReference type="SUPFAM" id="SSF53613">
    <property type="entry name" value="Ribokinase-like"/>
    <property type="match status" value="1"/>
</dbReference>
<dbReference type="InterPro" id="IPR014729">
    <property type="entry name" value="Rossmann-like_a/b/a_fold"/>
</dbReference>
<sequence length="496" mass="55200">MKDTRLNELIKNGFNKPKVLVLGDCMLDIYLDGECKRLAPDVGVPVLDVKTAVHCLGGAGNVIVNLHNMGAMVSVVTVLGDDANAVLIADELQQKGIETTGILYSKNCQTLTKTRLRREQQCLLRYDIGQKYSFDDDMLQLYLLAIKDALQSVDIIFVADYDKGSIPDKLIQMLYQEQQLHPKIIVVDSKDYRKYSCLRPDLIKPNYEEARQILGQHEDEDRVHQGMQWSQQLAELANAHWVALTLDKDGVVLFKRNDPPIHYTVPELKEGNFSGAGDTFLTALCLAYFNGLDQDSAIDLSIKAAHIGIAKSGTASCSCQELAHKISESDNKVVADLNELEALCDRLRKGHRLVFTNGCFDIFHAGHAHYLGKAKTMGDILIVGINTDNSISRLKGASRPVNRLEDRIEVLCALGAVDYVVPFGDAGSDNPIPLLEKVRPHVFVKGEAYRDEDIPEKGLLDTLGTKLVYVEHVHQQSTTKIIQRVQENKQVLKKIS</sequence>
<dbReference type="GO" id="GO:0005829">
    <property type="term" value="C:cytosol"/>
    <property type="evidence" value="ECO:0007669"/>
    <property type="project" value="TreeGrafter"/>
</dbReference>
<reference evidence="5 6" key="1">
    <citation type="submission" date="2018-04" db="EMBL/GenBank/DDBJ databases">
        <title>Sphingobacterium sp. M46 Genome.</title>
        <authorList>
            <person name="Cheng J."/>
            <person name="Li Y."/>
        </authorList>
    </citation>
    <scope>NUCLEOTIDE SEQUENCE [LARGE SCALE GENOMIC DNA]</scope>
    <source>
        <strain evidence="5 6">M46</strain>
    </source>
</reference>
<dbReference type="Pfam" id="PF01467">
    <property type="entry name" value="CTP_transf_like"/>
    <property type="match status" value="1"/>
</dbReference>
<dbReference type="GO" id="GO:0033785">
    <property type="term" value="F:heptose 7-phosphate kinase activity"/>
    <property type="evidence" value="ECO:0007669"/>
    <property type="project" value="TreeGrafter"/>
</dbReference>
<comment type="caution">
    <text evidence="5">The sequence shown here is derived from an EMBL/GenBank/DDBJ whole genome shotgun (WGS) entry which is preliminary data.</text>
</comment>
<feature type="domain" description="Carbohydrate kinase PfkB" evidence="3">
    <location>
        <begin position="17"/>
        <end position="317"/>
    </location>
</feature>
<dbReference type="NCBIfam" id="TIGR00125">
    <property type="entry name" value="cyt_tran_rel"/>
    <property type="match status" value="1"/>
</dbReference>
<dbReference type="Gene3D" id="3.40.50.620">
    <property type="entry name" value="HUPs"/>
    <property type="match status" value="1"/>
</dbReference>
<dbReference type="InterPro" id="IPR004821">
    <property type="entry name" value="Cyt_trans-like"/>
</dbReference>
<dbReference type="EMBL" id="QCXX01000003">
    <property type="protein sequence ID" value="PUV24277.1"/>
    <property type="molecule type" value="Genomic_DNA"/>
</dbReference>
<accession>A0A363NU38</accession>
<dbReference type="InterPro" id="IPR029056">
    <property type="entry name" value="Ribokinase-like"/>
</dbReference>
<evidence type="ECO:0000256" key="2">
    <source>
        <dbReference type="ARBA" id="ARBA00023277"/>
    </source>
</evidence>
<dbReference type="PANTHER" id="PTHR46969">
    <property type="entry name" value="BIFUNCTIONAL PROTEIN HLDE"/>
    <property type="match status" value="1"/>
</dbReference>
<dbReference type="InterPro" id="IPR011611">
    <property type="entry name" value="PfkB_dom"/>
</dbReference>
<evidence type="ECO:0000259" key="4">
    <source>
        <dbReference type="Pfam" id="PF01467"/>
    </source>
</evidence>
<evidence type="ECO:0000313" key="5">
    <source>
        <dbReference type="EMBL" id="PUV24277.1"/>
    </source>
</evidence>
<evidence type="ECO:0000259" key="3">
    <source>
        <dbReference type="Pfam" id="PF00294"/>
    </source>
</evidence>
<keyword evidence="1" id="KW-0511">Multifunctional enzyme</keyword>
<protein>
    <recommendedName>
        <fullName evidence="7">D-glycero-beta-D-manno-heptose 1-phosphate adenylyltransferase</fullName>
    </recommendedName>
</protein>